<dbReference type="InterPro" id="IPR016130">
    <property type="entry name" value="Tyr_Pase_AS"/>
</dbReference>
<evidence type="ECO:0000256" key="4">
    <source>
        <dbReference type="ARBA" id="ARBA00022490"/>
    </source>
</evidence>
<dbReference type="PROSITE" id="PS00383">
    <property type="entry name" value="TYR_PHOSPHATASE_1"/>
    <property type="match status" value="1"/>
</dbReference>
<keyword evidence="4" id="KW-0963">Cytoplasm</keyword>
<proteinExistence type="inferred from homology"/>
<dbReference type="PANTHER" id="PTHR10159">
    <property type="entry name" value="DUAL SPECIFICITY PROTEIN PHOSPHATASE"/>
    <property type="match status" value="1"/>
</dbReference>
<comment type="subcellular location">
    <subcellularLocation>
        <location evidence="2">Cytoplasm</location>
    </subcellularLocation>
    <subcellularLocation>
        <location evidence="1">Nucleus</location>
    </subcellularLocation>
</comment>
<dbReference type="PROSITE" id="PS50054">
    <property type="entry name" value="TYR_PHOSPHATASE_DUAL"/>
    <property type="match status" value="1"/>
</dbReference>
<name>A0A9N9GF82_9GLOM</name>
<keyword evidence="6" id="KW-0904">Protein phosphatase</keyword>
<keyword evidence="7" id="KW-0539">Nucleus</keyword>
<feature type="domain" description="Tyrosine specific protein phosphatases" evidence="12">
    <location>
        <begin position="139"/>
        <end position="191"/>
    </location>
</feature>
<dbReference type="PROSITE" id="PS50056">
    <property type="entry name" value="TYR_PHOSPHATASE_2"/>
    <property type="match status" value="1"/>
</dbReference>
<evidence type="ECO:0000256" key="6">
    <source>
        <dbReference type="ARBA" id="ARBA00022912"/>
    </source>
</evidence>
<gene>
    <name evidence="13" type="ORF">ALEPTO_LOCUS8018</name>
</gene>
<dbReference type="InterPro" id="IPR000387">
    <property type="entry name" value="Tyr_Pase_dom"/>
</dbReference>
<feature type="domain" description="Tyrosine-protein phosphatase" evidence="11">
    <location>
        <begin position="71"/>
        <end position="213"/>
    </location>
</feature>
<dbReference type="InterPro" id="IPR020422">
    <property type="entry name" value="TYR_PHOSPHATASE_DUAL_dom"/>
</dbReference>
<evidence type="ECO:0000256" key="1">
    <source>
        <dbReference type="ARBA" id="ARBA00004123"/>
    </source>
</evidence>
<evidence type="ECO:0000256" key="8">
    <source>
        <dbReference type="ARBA" id="ARBA00047761"/>
    </source>
</evidence>
<evidence type="ECO:0000256" key="9">
    <source>
        <dbReference type="ARBA" id="ARBA00048336"/>
    </source>
</evidence>
<comment type="caution">
    <text evidence="13">The sequence shown here is derived from an EMBL/GenBank/DDBJ whole genome shotgun (WGS) entry which is preliminary data.</text>
</comment>
<dbReference type="SUPFAM" id="SSF52799">
    <property type="entry name" value="(Phosphotyrosine protein) phosphatases II"/>
    <property type="match status" value="1"/>
</dbReference>
<dbReference type="GO" id="GO:0005634">
    <property type="term" value="C:nucleus"/>
    <property type="evidence" value="ECO:0007669"/>
    <property type="project" value="UniProtKB-SubCell"/>
</dbReference>
<organism evidence="13 14">
    <name type="scientific">Ambispora leptoticha</name>
    <dbReference type="NCBI Taxonomy" id="144679"/>
    <lineage>
        <taxon>Eukaryota</taxon>
        <taxon>Fungi</taxon>
        <taxon>Fungi incertae sedis</taxon>
        <taxon>Mucoromycota</taxon>
        <taxon>Glomeromycotina</taxon>
        <taxon>Glomeromycetes</taxon>
        <taxon>Archaeosporales</taxon>
        <taxon>Ambisporaceae</taxon>
        <taxon>Ambispora</taxon>
    </lineage>
</organism>
<keyword evidence="14" id="KW-1185">Reference proteome</keyword>
<evidence type="ECO:0000313" key="13">
    <source>
        <dbReference type="EMBL" id="CAG8598185.1"/>
    </source>
</evidence>
<evidence type="ECO:0000256" key="5">
    <source>
        <dbReference type="ARBA" id="ARBA00022801"/>
    </source>
</evidence>
<sequence length="235" mass="27260">MKKFSRSWSISSTNNKNALSKTLNKSSNHESDYLDLKQVSFEKPVSWILVKQLKDEGEIAPDKLIYLNDLYGSLVIPRIYLGSRHAALDKDWLTDHNITHILTVAHNLKPAFPQEYAYKVIRIRDSPNENILEHFDSCHQFIEKALSDERSNVLIHCQAGISRSASALTAYLMKSQKMQYDKALTLVMSKRSFVCPNLGFRYQLQLYERLGCNQPKKHLQYWKFLIQLRGRALVE</sequence>
<dbReference type="EMBL" id="CAJVPS010004031">
    <property type="protein sequence ID" value="CAG8598185.1"/>
    <property type="molecule type" value="Genomic_DNA"/>
</dbReference>
<keyword evidence="5" id="KW-0378">Hydrolase</keyword>
<evidence type="ECO:0000256" key="7">
    <source>
        <dbReference type="ARBA" id="ARBA00023242"/>
    </source>
</evidence>
<evidence type="ECO:0000256" key="3">
    <source>
        <dbReference type="ARBA" id="ARBA00008601"/>
    </source>
</evidence>
<protein>
    <submittedName>
        <fullName evidence="13">6649_t:CDS:1</fullName>
    </submittedName>
</protein>
<dbReference type="GO" id="GO:0043409">
    <property type="term" value="P:negative regulation of MAPK cascade"/>
    <property type="evidence" value="ECO:0007669"/>
    <property type="project" value="TreeGrafter"/>
</dbReference>
<evidence type="ECO:0000259" key="11">
    <source>
        <dbReference type="PROSITE" id="PS50054"/>
    </source>
</evidence>
<comment type="catalytic activity">
    <reaction evidence="8">
        <text>O-phospho-L-seryl-[protein] + H2O = L-seryl-[protein] + phosphate</text>
        <dbReference type="Rhea" id="RHEA:20629"/>
        <dbReference type="Rhea" id="RHEA-COMP:9863"/>
        <dbReference type="Rhea" id="RHEA-COMP:11604"/>
        <dbReference type="ChEBI" id="CHEBI:15377"/>
        <dbReference type="ChEBI" id="CHEBI:29999"/>
        <dbReference type="ChEBI" id="CHEBI:43474"/>
        <dbReference type="ChEBI" id="CHEBI:83421"/>
        <dbReference type="EC" id="3.1.3.16"/>
    </reaction>
</comment>
<accession>A0A9N9GF82</accession>
<dbReference type="GO" id="GO:0005737">
    <property type="term" value="C:cytoplasm"/>
    <property type="evidence" value="ECO:0007669"/>
    <property type="project" value="UniProtKB-SubCell"/>
</dbReference>
<dbReference type="GO" id="GO:0004722">
    <property type="term" value="F:protein serine/threonine phosphatase activity"/>
    <property type="evidence" value="ECO:0007669"/>
    <property type="project" value="UniProtKB-EC"/>
</dbReference>
<dbReference type="GO" id="GO:0004725">
    <property type="term" value="F:protein tyrosine phosphatase activity"/>
    <property type="evidence" value="ECO:0007669"/>
    <property type="project" value="UniProtKB-EC"/>
</dbReference>
<evidence type="ECO:0000256" key="10">
    <source>
        <dbReference type="ARBA" id="ARBA00051722"/>
    </source>
</evidence>
<evidence type="ECO:0000313" key="14">
    <source>
        <dbReference type="Proteomes" id="UP000789508"/>
    </source>
</evidence>
<dbReference type="PANTHER" id="PTHR10159:SF519">
    <property type="entry name" value="DUAL SPECIFICITY PROTEIN PHOSPHATASE MPK3"/>
    <property type="match status" value="1"/>
</dbReference>
<dbReference type="CDD" id="cd14498">
    <property type="entry name" value="DSP"/>
    <property type="match status" value="1"/>
</dbReference>
<comment type="catalytic activity">
    <reaction evidence="9">
        <text>O-phospho-L-threonyl-[protein] + H2O = L-threonyl-[protein] + phosphate</text>
        <dbReference type="Rhea" id="RHEA:47004"/>
        <dbReference type="Rhea" id="RHEA-COMP:11060"/>
        <dbReference type="Rhea" id="RHEA-COMP:11605"/>
        <dbReference type="ChEBI" id="CHEBI:15377"/>
        <dbReference type="ChEBI" id="CHEBI:30013"/>
        <dbReference type="ChEBI" id="CHEBI:43474"/>
        <dbReference type="ChEBI" id="CHEBI:61977"/>
        <dbReference type="EC" id="3.1.3.16"/>
    </reaction>
</comment>
<dbReference type="OrthoDB" id="2017893at2759"/>
<dbReference type="InterPro" id="IPR029021">
    <property type="entry name" value="Prot-tyrosine_phosphatase-like"/>
</dbReference>
<comment type="similarity">
    <text evidence="3">Belongs to the protein-tyrosine phosphatase family. Non-receptor class dual specificity subfamily.</text>
</comment>
<dbReference type="AlphaFoldDB" id="A0A9N9GF82"/>
<dbReference type="InterPro" id="IPR000340">
    <property type="entry name" value="Dual-sp_phosphatase_cat-dom"/>
</dbReference>
<dbReference type="Proteomes" id="UP000789508">
    <property type="component" value="Unassembled WGS sequence"/>
</dbReference>
<evidence type="ECO:0000259" key="12">
    <source>
        <dbReference type="PROSITE" id="PS50056"/>
    </source>
</evidence>
<dbReference type="Pfam" id="PF00782">
    <property type="entry name" value="DSPc"/>
    <property type="match status" value="1"/>
</dbReference>
<evidence type="ECO:0000256" key="2">
    <source>
        <dbReference type="ARBA" id="ARBA00004496"/>
    </source>
</evidence>
<dbReference type="Gene3D" id="3.90.190.10">
    <property type="entry name" value="Protein tyrosine phosphatase superfamily"/>
    <property type="match status" value="1"/>
</dbReference>
<comment type="catalytic activity">
    <reaction evidence="10">
        <text>O-phospho-L-tyrosyl-[protein] + H2O = L-tyrosyl-[protein] + phosphate</text>
        <dbReference type="Rhea" id="RHEA:10684"/>
        <dbReference type="Rhea" id="RHEA-COMP:10136"/>
        <dbReference type="Rhea" id="RHEA-COMP:20101"/>
        <dbReference type="ChEBI" id="CHEBI:15377"/>
        <dbReference type="ChEBI" id="CHEBI:43474"/>
        <dbReference type="ChEBI" id="CHEBI:46858"/>
        <dbReference type="ChEBI" id="CHEBI:61978"/>
        <dbReference type="EC" id="3.1.3.48"/>
    </reaction>
</comment>
<dbReference type="SMART" id="SM00195">
    <property type="entry name" value="DSPc"/>
    <property type="match status" value="1"/>
</dbReference>
<dbReference type="FunFam" id="3.90.190.10:FF:000056">
    <property type="entry name" value="Dual specificity phosphatase 12"/>
    <property type="match status" value="1"/>
</dbReference>
<reference evidence="13" key="1">
    <citation type="submission" date="2021-06" db="EMBL/GenBank/DDBJ databases">
        <authorList>
            <person name="Kallberg Y."/>
            <person name="Tangrot J."/>
            <person name="Rosling A."/>
        </authorList>
    </citation>
    <scope>NUCLEOTIDE SEQUENCE</scope>
    <source>
        <strain evidence="13">FL130A</strain>
    </source>
</reference>